<dbReference type="InterPro" id="IPR000390">
    <property type="entry name" value="Small_drug/metabolite_transptr"/>
</dbReference>
<evidence type="ECO:0000313" key="9">
    <source>
        <dbReference type="EMBL" id="MED5051764.1"/>
    </source>
</evidence>
<dbReference type="PANTHER" id="PTHR30561">
    <property type="entry name" value="SMR FAMILY PROTON-DEPENDENT DRUG EFFLUX TRANSPORTER SUGE"/>
    <property type="match status" value="1"/>
</dbReference>
<evidence type="ECO:0000256" key="4">
    <source>
        <dbReference type="ARBA" id="ARBA00022692"/>
    </source>
</evidence>
<evidence type="ECO:0000256" key="2">
    <source>
        <dbReference type="ARBA" id="ARBA00022448"/>
    </source>
</evidence>
<feature type="transmembrane region" description="Helical" evidence="8">
    <location>
        <begin position="57"/>
        <end position="78"/>
    </location>
</feature>
<evidence type="ECO:0000313" key="10">
    <source>
        <dbReference type="Proteomes" id="UP001339962"/>
    </source>
</evidence>
<feature type="transmembrane region" description="Helical" evidence="8">
    <location>
        <begin position="84"/>
        <end position="102"/>
    </location>
</feature>
<dbReference type="AlphaFoldDB" id="A0ABD5ITX0"/>
<dbReference type="Pfam" id="PF00893">
    <property type="entry name" value="Multi_Drug_Res"/>
    <property type="match status" value="1"/>
</dbReference>
<dbReference type="Gene3D" id="1.10.3730.20">
    <property type="match status" value="1"/>
</dbReference>
<gene>
    <name evidence="9" type="ORF">P9850_07830</name>
</gene>
<feature type="transmembrane region" description="Helical" evidence="8">
    <location>
        <begin position="26"/>
        <end position="50"/>
    </location>
</feature>
<dbReference type="EMBL" id="JARTLI010000011">
    <property type="protein sequence ID" value="MED5051764.1"/>
    <property type="molecule type" value="Genomic_DNA"/>
</dbReference>
<organism evidence="9 10">
    <name type="scientific">Anoxybacteroides rupiense</name>
    <dbReference type="NCBI Taxonomy" id="311460"/>
    <lineage>
        <taxon>Bacteria</taxon>
        <taxon>Bacillati</taxon>
        <taxon>Bacillota</taxon>
        <taxon>Bacilli</taxon>
        <taxon>Bacillales</taxon>
        <taxon>Anoxybacillaceae</taxon>
        <taxon>Anoxybacteroides</taxon>
    </lineage>
</organism>
<reference evidence="9 10" key="1">
    <citation type="submission" date="2023-03" db="EMBL/GenBank/DDBJ databases">
        <title>Bacillus Genome Sequencing.</title>
        <authorList>
            <person name="Dunlap C."/>
        </authorList>
    </citation>
    <scope>NUCLEOTIDE SEQUENCE [LARGE SCALE GENOMIC DNA]</scope>
    <source>
        <strain evidence="9 10">NRS-38</strain>
    </source>
</reference>
<proteinExistence type="inferred from homology"/>
<dbReference type="FunFam" id="1.10.3730.20:FF:000001">
    <property type="entry name" value="Quaternary ammonium compound resistance transporter SugE"/>
    <property type="match status" value="1"/>
</dbReference>
<accession>A0ABD5ITX0</accession>
<dbReference type="InterPro" id="IPR037185">
    <property type="entry name" value="EmrE-like"/>
</dbReference>
<name>A0ABD5ITX0_9BACL</name>
<keyword evidence="2" id="KW-0813">Transport</keyword>
<dbReference type="InterPro" id="IPR045324">
    <property type="entry name" value="Small_multidrug_res"/>
</dbReference>
<keyword evidence="6 8" id="KW-0472">Membrane</keyword>
<dbReference type="Proteomes" id="UP001339962">
    <property type="component" value="Unassembled WGS sequence"/>
</dbReference>
<dbReference type="RefSeq" id="WP_328218010.1">
    <property type="nucleotide sequence ID" value="NZ_JARTLI010000011.1"/>
</dbReference>
<dbReference type="SUPFAM" id="SSF103481">
    <property type="entry name" value="Multidrug resistance efflux transporter EmrE"/>
    <property type="match status" value="1"/>
</dbReference>
<comment type="similarity">
    <text evidence="7">Belongs to the drug/metabolite transporter (DMT) superfamily. Small multidrug resistance (SMR) (TC 2.A.7.1) family.</text>
</comment>
<keyword evidence="4 7" id="KW-0812">Transmembrane</keyword>
<comment type="caution">
    <text evidence="9">The sequence shown here is derived from an EMBL/GenBank/DDBJ whole genome shotgun (WGS) entry which is preliminary data.</text>
</comment>
<evidence type="ECO:0000256" key="1">
    <source>
        <dbReference type="ARBA" id="ARBA00004651"/>
    </source>
</evidence>
<evidence type="ECO:0000256" key="8">
    <source>
        <dbReference type="SAM" id="Phobius"/>
    </source>
</evidence>
<comment type="subcellular location">
    <subcellularLocation>
        <location evidence="1 7">Cell membrane</location>
        <topology evidence="1 7">Multi-pass membrane protein</topology>
    </subcellularLocation>
</comment>
<sequence>MSWFFLLLGIVSEVMGTTSMKMSQGFAKLIPSIFMFVFYGTSLTFVTLALKKIDVSIAYAIWSGLGTAIIAAIGILFFKESFSLFKLLAILLIIIGVVMLNMSGEAHGTETASSYVPIEKNGEQ</sequence>
<evidence type="ECO:0000256" key="7">
    <source>
        <dbReference type="RuleBase" id="RU003942"/>
    </source>
</evidence>
<evidence type="ECO:0000256" key="6">
    <source>
        <dbReference type="ARBA" id="ARBA00023136"/>
    </source>
</evidence>
<evidence type="ECO:0000256" key="5">
    <source>
        <dbReference type="ARBA" id="ARBA00022989"/>
    </source>
</evidence>
<protein>
    <submittedName>
        <fullName evidence="9">Multidrug efflux SMR transporter</fullName>
    </submittedName>
</protein>
<keyword evidence="3" id="KW-1003">Cell membrane</keyword>
<dbReference type="GO" id="GO:0022857">
    <property type="term" value="F:transmembrane transporter activity"/>
    <property type="evidence" value="ECO:0007669"/>
    <property type="project" value="UniProtKB-ARBA"/>
</dbReference>
<keyword evidence="5 8" id="KW-1133">Transmembrane helix</keyword>
<evidence type="ECO:0000256" key="3">
    <source>
        <dbReference type="ARBA" id="ARBA00022475"/>
    </source>
</evidence>
<dbReference type="GO" id="GO:0005886">
    <property type="term" value="C:plasma membrane"/>
    <property type="evidence" value="ECO:0007669"/>
    <property type="project" value="UniProtKB-SubCell"/>
</dbReference>
<dbReference type="PANTHER" id="PTHR30561:SF1">
    <property type="entry name" value="MULTIDRUG TRANSPORTER EMRE"/>
    <property type="match status" value="1"/>
</dbReference>